<reference evidence="2 3" key="1">
    <citation type="submission" date="2016-10" db="EMBL/GenBank/DDBJ databases">
        <authorList>
            <person name="de Groot N.N."/>
        </authorList>
    </citation>
    <scope>NUCLEOTIDE SEQUENCE [LARGE SCALE GENOMIC DNA]</scope>
    <source>
        <strain evidence="2 3">CGMCC 1.10449</strain>
    </source>
</reference>
<keyword evidence="1" id="KW-0812">Transmembrane</keyword>
<feature type="transmembrane region" description="Helical" evidence="1">
    <location>
        <begin position="15"/>
        <end position="37"/>
    </location>
</feature>
<keyword evidence="1" id="KW-0472">Membrane</keyword>
<organism evidence="2 3">
    <name type="scientific">Virgibacillus salinus</name>
    <dbReference type="NCBI Taxonomy" id="553311"/>
    <lineage>
        <taxon>Bacteria</taxon>
        <taxon>Bacillati</taxon>
        <taxon>Bacillota</taxon>
        <taxon>Bacilli</taxon>
        <taxon>Bacillales</taxon>
        <taxon>Bacillaceae</taxon>
        <taxon>Virgibacillus</taxon>
    </lineage>
</organism>
<dbReference type="EMBL" id="FNKD01000002">
    <property type="protein sequence ID" value="SDQ50433.1"/>
    <property type="molecule type" value="Genomic_DNA"/>
</dbReference>
<gene>
    <name evidence="2" type="ORF">SAMN05216231_1731</name>
</gene>
<dbReference type="AlphaFoldDB" id="A0A1H1BEZ8"/>
<keyword evidence="3" id="KW-1185">Reference proteome</keyword>
<evidence type="ECO:0008006" key="4">
    <source>
        <dbReference type="Google" id="ProtNLM"/>
    </source>
</evidence>
<sequence length="123" mass="14442">MKKQLSFTGNSRGFILPYVLFIIAIALIIITASINMYQNEIQITNNQIDQLKIETLIQMARTTFKEELLLGKEMNSNPVYYQFPYGYVQVDYIELDEKEYHLFFNITTDSEATFTITNRLHLE</sequence>
<dbReference type="Proteomes" id="UP000199444">
    <property type="component" value="Unassembled WGS sequence"/>
</dbReference>
<evidence type="ECO:0000313" key="3">
    <source>
        <dbReference type="Proteomes" id="UP000199444"/>
    </source>
</evidence>
<evidence type="ECO:0000313" key="2">
    <source>
        <dbReference type="EMBL" id="SDQ50433.1"/>
    </source>
</evidence>
<evidence type="ECO:0000256" key="1">
    <source>
        <dbReference type="SAM" id="Phobius"/>
    </source>
</evidence>
<dbReference type="STRING" id="553311.SAMN05216231_1731"/>
<accession>A0A1H1BEZ8</accession>
<name>A0A1H1BEZ8_9BACI</name>
<proteinExistence type="predicted"/>
<keyword evidence="1" id="KW-1133">Transmembrane helix</keyword>
<protein>
    <recommendedName>
        <fullName evidence="4">ComG operon protein 7</fullName>
    </recommendedName>
</protein>